<accession>A0AAJ8MTJ2</accession>
<gene>
    <name evidence="1" type="ORF">CI109_101436</name>
</gene>
<dbReference type="EMBL" id="CP144053">
    <property type="protein sequence ID" value="WWD17000.1"/>
    <property type="molecule type" value="Genomic_DNA"/>
</dbReference>
<dbReference type="RefSeq" id="XP_065823047.1">
    <property type="nucleotide sequence ID" value="XM_065966975.1"/>
</dbReference>
<protein>
    <submittedName>
        <fullName evidence="1">Uncharacterized protein</fullName>
    </submittedName>
</protein>
<keyword evidence="2" id="KW-1185">Reference proteome</keyword>
<reference evidence="1" key="2">
    <citation type="submission" date="2024-01" db="EMBL/GenBank/DDBJ databases">
        <title>Comparative genomics of Cryptococcus and Kwoniella reveals pathogenesis evolution and contrasting modes of karyotype evolution via chromosome fusion or intercentromeric recombination.</title>
        <authorList>
            <person name="Coelho M.A."/>
            <person name="David-Palma M."/>
            <person name="Shea T."/>
            <person name="Bowers K."/>
            <person name="McGinley-Smith S."/>
            <person name="Mohammad A.W."/>
            <person name="Gnirke A."/>
            <person name="Yurkov A.M."/>
            <person name="Nowrousian M."/>
            <person name="Sun S."/>
            <person name="Cuomo C.A."/>
            <person name="Heitman J."/>
        </authorList>
    </citation>
    <scope>NUCLEOTIDE SEQUENCE</scope>
    <source>
        <strain evidence="1">CBS 12478</strain>
    </source>
</reference>
<dbReference type="AlphaFoldDB" id="A0AAJ8MTJ2"/>
<reference evidence="1" key="1">
    <citation type="submission" date="2017-08" db="EMBL/GenBank/DDBJ databases">
        <authorList>
            <person name="Cuomo C."/>
            <person name="Billmyre B."/>
            <person name="Heitman J."/>
        </authorList>
    </citation>
    <scope>NUCLEOTIDE SEQUENCE</scope>
    <source>
        <strain evidence="1">CBS 12478</strain>
    </source>
</reference>
<organism evidence="1 2">
    <name type="scientific">Kwoniella shandongensis</name>
    <dbReference type="NCBI Taxonomy" id="1734106"/>
    <lineage>
        <taxon>Eukaryota</taxon>
        <taxon>Fungi</taxon>
        <taxon>Dikarya</taxon>
        <taxon>Basidiomycota</taxon>
        <taxon>Agaricomycotina</taxon>
        <taxon>Tremellomycetes</taxon>
        <taxon>Tremellales</taxon>
        <taxon>Cryptococcaceae</taxon>
        <taxon>Kwoniella</taxon>
    </lineage>
</organism>
<dbReference type="KEGG" id="ksn:90829907"/>
<proteinExistence type="predicted"/>
<name>A0AAJ8MTJ2_9TREE</name>
<dbReference type="Proteomes" id="UP000322225">
    <property type="component" value="Chromosome 3"/>
</dbReference>
<evidence type="ECO:0000313" key="1">
    <source>
        <dbReference type="EMBL" id="WWD17000.1"/>
    </source>
</evidence>
<evidence type="ECO:0000313" key="2">
    <source>
        <dbReference type="Proteomes" id="UP000322225"/>
    </source>
</evidence>
<sequence>MDLLVNPSDEISKDAYMLVYKRRDGKTEPNPPPPIVLNRVIADNAALHRERAEHGAKREALLDEFDHIKGAKLETDHIVPRDALANWIQAASYADLLLPFDMSPLLCDHGGIDPAKTSESRLISDRAFDKLQSYTELPDLDICQVCVEDEFKERLSQAATDAQVQTFDSFDSMSDLADEWIVPKMWLEQWRRGSLPDGTLPTNAEYTLFCEHGKRAPNERNSTISISPEALAYLKSTIGDFEAFQEDEPECEVCLQSVMLDRDNEAAWRLDVKVDRMIKRGLNPKPPAFGIDYFALSEIFVKNWFEYMKTPGPRPMLEMGLCEHGMLDYDPQTEKPDILEQSKWTKLCDKYGRPEREIVVQFGSNPLPGKRNNITYFSPKVCEPCHVAK</sequence>
<dbReference type="GeneID" id="90829907"/>